<proteinExistence type="predicted"/>
<dbReference type="PANTHER" id="PTHR11265:SF0">
    <property type="entry name" value="12S RRNA N4-METHYLCYTIDINE METHYLTRANSFERASE"/>
    <property type="match status" value="1"/>
</dbReference>
<evidence type="ECO:0000313" key="2">
    <source>
        <dbReference type="EMBL" id="KAK8380150.1"/>
    </source>
</evidence>
<sequence length="164" mass="17373">MAGHMLMRVACGGRLLRSVSKKWGVLSANSDVKCLPSRSYSLQEKESQTSHGVGENEFVAPPSSPPDASTPQHIPVMAEEVLEFLAPQDGSVILDMTFGGGGHSRRLLAACPGVRLVCLDRDPPRSPPRSDPAAGTPPAGPAIAGEVQRLTNTADKTQNKAKFF</sequence>
<dbReference type="GO" id="GO:0071424">
    <property type="term" value="F:rRNA (cytosine-N4-)-methyltransferase activity"/>
    <property type="evidence" value="ECO:0007669"/>
    <property type="project" value="TreeGrafter"/>
</dbReference>
<feature type="compositionally biased region" description="Low complexity" evidence="1">
    <location>
        <begin position="131"/>
        <end position="143"/>
    </location>
</feature>
<dbReference type="GO" id="GO:0070475">
    <property type="term" value="P:rRNA base methylation"/>
    <property type="evidence" value="ECO:0007669"/>
    <property type="project" value="TreeGrafter"/>
</dbReference>
<dbReference type="Proteomes" id="UP001487740">
    <property type="component" value="Unassembled WGS sequence"/>
</dbReference>
<evidence type="ECO:0000256" key="1">
    <source>
        <dbReference type="SAM" id="MobiDB-lite"/>
    </source>
</evidence>
<evidence type="ECO:0000313" key="3">
    <source>
        <dbReference type="Proteomes" id="UP001487740"/>
    </source>
</evidence>
<dbReference type="Gene3D" id="3.40.50.150">
    <property type="entry name" value="Vaccinia Virus protein VP39"/>
    <property type="match status" value="1"/>
</dbReference>
<keyword evidence="3" id="KW-1185">Reference proteome</keyword>
<dbReference type="AlphaFoldDB" id="A0AAW0SXK5"/>
<accession>A0AAW0SXK5</accession>
<feature type="region of interest" description="Disordered" evidence="1">
    <location>
        <begin position="43"/>
        <end position="72"/>
    </location>
</feature>
<dbReference type="PANTHER" id="PTHR11265">
    <property type="entry name" value="S-ADENOSYL-METHYLTRANSFERASE MRAW"/>
    <property type="match status" value="1"/>
</dbReference>
<dbReference type="InterPro" id="IPR029063">
    <property type="entry name" value="SAM-dependent_MTases_sf"/>
</dbReference>
<reference evidence="2 3" key="1">
    <citation type="submission" date="2023-03" db="EMBL/GenBank/DDBJ databases">
        <title>High-quality genome of Scylla paramamosain provides insights in environmental adaptation.</title>
        <authorList>
            <person name="Zhang L."/>
        </authorList>
    </citation>
    <scope>NUCLEOTIDE SEQUENCE [LARGE SCALE GENOMIC DNA]</scope>
    <source>
        <strain evidence="2">LZ_2023a</strain>
        <tissue evidence="2">Muscle</tissue>
    </source>
</reference>
<comment type="caution">
    <text evidence="2">The sequence shown here is derived from an EMBL/GenBank/DDBJ whole genome shotgun (WGS) entry which is preliminary data.</text>
</comment>
<dbReference type="InterPro" id="IPR002903">
    <property type="entry name" value="RsmH"/>
</dbReference>
<organism evidence="2 3">
    <name type="scientific">Scylla paramamosain</name>
    <name type="common">Mud crab</name>
    <dbReference type="NCBI Taxonomy" id="85552"/>
    <lineage>
        <taxon>Eukaryota</taxon>
        <taxon>Metazoa</taxon>
        <taxon>Ecdysozoa</taxon>
        <taxon>Arthropoda</taxon>
        <taxon>Crustacea</taxon>
        <taxon>Multicrustacea</taxon>
        <taxon>Malacostraca</taxon>
        <taxon>Eumalacostraca</taxon>
        <taxon>Eucarida</taxon>
        <taxon>Decapoda</taxon>
        <taxon>Pleocyemata</taxon>
        <taxon>Brachyura</taxon>
        <taxon>Eubrachyura</taxon>
        <taxon>Portunoidea</taxon>
        <taxon>Portunidae</taxon>
        <taxon>Portuninae</taxon>
        <taxon>Scylla</taxon>
    </lineage>
</organism>
<gene>
    <name evidence="2" type="ORF">O3P69_016650</name>
</gene>
<name>A0AAW0SXK5_SCYPA</name>
<dbReference type="Pfam" id="PF01795">
    <property type="entry name" value="Methyltransf_5"/>
    <property type="match status" value="1"/>
</dbReference>
<dbReference type="EMBL" id="JARAKH010000042">
    <property type="protein sequence ID" value="KAK8380150.1"/>
    <property type="molecule type" value="Genomic_DNA"/>
</dbReference>
<dbReference type="SUPFAM" id="SSF53335">
    <property type="entry name" value="S-adenosyl-L-methionine-dependent methyltransferases"/>
    <property type="match status" value="1"/>
</dbReference>
<protein>
    <submittedName>
        <fullName evidence="2">Uncharacterized protein</fullName>
    </submittedName>
</protein>
<feature type="region of interest" description="Disordered" evidence="1">
    <location>
        <begin position="121"/>
        <end position="143"/>
    </location>
</feature>